<reference evidence="3 4" key="1">
    <citation type="submission" date="2024-02" db="EMBL/GenBank/DDBJ databases">
        <authorList>
            <person name="Chen Y."/>
            <person name="Shah S."/>
            <person name="Dougan E. K."/>
            <person name="Thang M."/>
            <person name="Chan C."/>
        </authorList>
    </citation>
    <scope>NUCLEOTIDE SEQUENCE [LARGE SCALE GENOMIC DNA]</scope>
</reference>
<dbReference type="Pfam" id="PF05773">
    <property type="entry name" value="RWD"/>
    <property type="match status" value="1"/>
</dbReference>
<proteinExistence type="predicted"/>
<evidence type="ECO:0000259" key="2">
    <source>
        <dbReference type="PROSITE" id="PS50908"/>
    </source>
</evidence>
<dbReference type="EMBL" id="CAXAMM010039840">
    <property type="protein sequence ID" value="CAK9089401.1"/>
    <property type="molecule type" value="Genomic_DNA"/>
</dbReference>
<dbReference type="CDD" id="cd23821">
    <property type="entry name" value="RWD_IMPACT"/>
    <property type="match status" value="1"/>
</dbReference>
<comment type="caution">
    <text evidence="3">The sequence shown here is derived from an EMBL/GenBank/DDBJ whole genome shotgun (WGS) entry which is preliminary data.</text>
</comment>
<dbReference type="PROSITE" id="PS50908">
    <property type="entry name" value="RWD"/>
    <property type="match status" value="1"/>
</dbReference>
<sequence length="343" mass="38542">MDDEKDALEAIYQEDFEATEGAWRIRLPDYGCTLKVQLDAQYPEKAPPVPALEFEPWPAGGDAFAKRMEEELLKLWSPGESCLYQWVEHLRERVPLTAELRATATRRMGRMGRHLVNLRKFLRTEVGPSLTKAGFTEWSEGLFAESEKGVTLELREELNITVDGVDAEDLMDWASMQLSEPELFGLRLLEWVTAQRSPEPGFLEEEPVEGGPDFLPSPEETGTKRELGVKRERPLLVYTWGKALRKSAPGDSEHNFNAGILNGRGGGADLKSMNGLWDEVQSNVASCGLFPRWISMVCAKVEHSDLSCISINCTKGRHRSVAAAEILKKTYYPNATVKHLTIY</sequence>
<dbReference type="InterPro" id="IPR016135">
    <property type="entry name" value="UBQ-conjugating_enzyme/RWD"/>
</dbReference>
<name>A0ABP0QMF2_9DINO</name>
<dbReference type="SMART" id="SM00591">
    <property type="entry name" value="RWD"/>
    <property type="match status" value="1"/>
</dbReference>
<feature type="region of interest" description="Disordered" evidence="1">
    <location>
        <begin position="201"/>
        <end position="224"/>
    </location>
</feature>
<evidence type="ECO:0000256" key="1">
    <source>
        <dbReference type="SAM" id="MobiDB-lite"/>
    </source>
</evidence>
<evidence type="ECO:0000313" key="3">
    <source>
        <dbReference type="EMBL" id="CAK9089401.1"/>
    </source>
</evidence>
<feature type="domain" description="RWD" evidence="2">
    <location>
        <begin position="3"/>
        <end position="97"/>
    </location>
</feature>
<dbReference type="SUPFAM" id="SSF54495">
    <property type="entry name" value="UBC-like"/>
    <property type="match status" value="1"/>
</dbReference>
<keyword evidence="4" id="KW-1185">Reference proteome</keyword>
<protein>
    <submittedName>
        <fullName evidence="3">Protein IMPACT-A (Imprinted and ancient gene protein homolog A)</fullName>
    </submittedName>
</protein>
<dbReference type="Gene3D" id="3.10.110.10">
    <property type="entry name" value="Ubiquitin Conjugating Enzyme"/>
    <property type="match status" value="1"/>
</dbReference>
<dbReference type="InterPro" id="IPR006575">
    <property type="entry name" value="RWD_dom"/>
</dbReference>
<evidence type="ECO:0000313" key="4">
    <source>
        <dbReference type="Proteomes" id="UP001642464"/>
    </source>
</evidence>
<accession>A0ABP0QMF2</accession>
<organism evidence="3 4">
    <name type="scientific">Durusdinium trenchii</name>
    <dbReference type="NCBI Taxonomy" id="1381693"/>
    <lineage>
        <taxon>Eukaryota</taxon>
        <taxon>Sar</taxon>
        <taxon>Alveolata</taxon>
        <taxon>Dinophyceae</taxon>
        <taxon>Suessiales</taxon>
        <taxon>Symbiodiniaceae</taxon>
        <taxon>Durusdinium</taxon>
    </lineage>
</organism>
<dbReference type="Proteomes" id="UP001642464">
    <property type="component" value="Unassembled WGS sequence"/>
</dbReference>
<gene>
    <name evidence="3" type="ORF">SCF082_LOCUS42180</name>
</gene>